<dbReference type="AlphaFoldDB" id="A0AAQ3UP79"/>
<name>A0AAQ3UP79_PASNO</name>
<sequence length="89" mass="9902">MTKNNCCSSLHSLNLETTALEKNSNTAPHSGRQMPEKKNVVAWNAVLNAHGRMVVANTEIDLVLGCVLVDMYRKCRHLYSARRSASVMD</sequence>
<keyword evidence="2" id="KW-1185">Reference proteome</keyword>
<protein>
    <submittedName>
        <fullName evidence="1">Uncharacterized protein</fullName>
    </submittedName>
</protein>
<gene>
    <name evidence="1" type="ORF">U9M48_041446</name>
</gene>
<reference evidence="1 2" key="1">
    <citation type="submission" date="2024-02" db="EMBL/GenBank/DDBJ databases">
        <title>High-quality chromosome-scale genome assembly of Pensacola bahiagrass (Paspalum notatum Flugge var. saurae).</title>
        <authorList>
            <person name="Vega J.M."/>
            <person name="Podio M."/>
            <person name="Orjuela J."/>
            <person name="Siena L.A."/>
            <person name="Pessino S.C."/>
            <person name="Combes M.C."/>
            <person name="Mariac C."/>
            <person name="Albertini E."/>
            <person name="Pupilli F."/>
            <person name="Ortiz J.P.A."/>
            <person name="Leblanc O."/>
        </authorList>
    </citation>
    <scope>NUCLEOTIDE SEQUENCE [LARGE SCALE GENOMIC DNA]</scope>
    <source>
        <strain evidence="1">R1</strain>
        <tissue evidence="1">Leaf</tissue>
    </source>
</reference>
<proteinExistence type="predicted"/>
<evidence type="ECO:0000313" key="1">
    <source>
        <dbReference type="EMBL" id="WVZ95716.1"/>
    </source>
</evidence>
<dbReference type="Proteomes" id="UP001341281">
    <property type="component" value="Chromosome 10"/>
</dbReference>
<dbReference type="EMBL" id="CP144754">
    <property type="protein sequence ID" value="WVZ95716.1"/>
    <property type="molecule type" value="Genomic_DNA"/>
</dbReference>
<accession>A0AAQ3UP79</accession>
<organism evidence="1 2">
    <name type="scientific">Paspalum notatum var. saurae</name>
    <dbReference type="NCBI Taxonomy" id="547442"/>
    <lineage>
        <taxon>Eukaryota</taxon>
        <taxon>Viridiplantae</taxon>
        <taxon>Streptophyta</taxon>
        <taxon>Embryophyta</taxon>
        <taxon>Tracheophyta</taxon>
        <taxon>Spermatophyta</taxon>
        <taxon>Magnoliopsida</taxon>
        <taxon>Liliopsida</taxon>
        <taxon>Poales</taxon>
        <taxon>Poaceae</taxon>
        <taxon>PACMAD clade</taxon>
        <taxon>Panicoideae</taxon>
        <taxon>Andropogonodae</taxon>
        <taxon>Paspaleae</taxon>
        <taxon>Paspalinae</taxon>
        <taxon>Paspalum</taxon>
    </lineage>
</organism>
<evidence type="ECO:0000313" key="2">
    <source>
        <dbReference type="Proteomes" id="UP001341281"/>
    </source>
</evidence>